<reference evidence="2" key="1">
    <citation type="submission" date="2022-11" db="UniProtKB">
        <authorList>
            <consortium name="WormBaseParasite"/>
        </authorList>
    </citation>
    <scope>IDENTIFICATION</scope>
</reference>
<protein>
    <submittedName>
        <fullName evidence="2">Uncharacterized protein</fullName>
    </submittedName>
</protein>
<dbReference type="Proteomes" id="UP000887576">
    <property type="component" value="Unplaced"/>
</dbReference>
<proteinExistence type="predicted"/>
<organism evidence="1 2">
    <name type="scientific">Panagrolaimus sp. JU765</name>
    <dbReference type="NCBI Taxonomy" id="591449"/>
    <lineage>
        <taxon>Eukaryota</taxon>
        <taxon>Metazoa</taxon>
        <taxon>Ecdysozoa</taxon>
        <taxon>Nematoda</taxon>
        <taxon>Chromadorea</taxon>
        <taxon>Rhabditida</taxon>
        <taxon>Tylenchina</taxon>
        <taxon>Panagrolaimomorpha</taxon>
        <taxon>Panagrolaimoidea</taxon>
        <taxon>Panagrolaimidae</taxon>
        <taxon>Panagrolaimus</taxon>
    </lineage>
</organism>
<sequence length="316" mass="35716">MCLEDGQYARFCFRGSPTEKQRNRCNPGFCGVLSSLYSHQSKETMVDFGETIFFTREKCITFRISPSEQKVEIEGAQNKRGTCNWQRELNGVLEIYAESTLSSPIEVIGAEMFVDKKDEEEKPKTWIAAPIVTSVLVVVGLLILGIWCWKCKKDQKKDADVQKKPDTEKGLTVPRKIEDNTEEKKAFVSDSNEPVQVEDDEGRSRKASWMKREKKCGRHNEQGRCQANKEQIETGKKEAKECERAKAEPAAKKRMLDEAQQKSPSPSLSRILIGISQQFRKIAGGNKNLDITSKCCRIVVNTLVKDVINTLVCADV</sequence>
<dbReference type="WBParaSite" id="JU765_v2.g7942.t1">
    <property type="protein sequence ID" value="JU765_v2.g7942.t1"/>
    <property type="gene ID" value="JU765_v2.g7942"/>
</dbReference>
<evidence type="ECO:0000313" key="1">
    <source>
        <dbReference type="Proteomes" id="UP000887576"/>
    </source>
</evidence>
<name>A0AC34RLQ9_9BILA</name>
<accession>A0AC34RLQ9</accession>
<evidence type="ECO:0000313" key="2">
    <source>
        <dbReference type="WBParaSite" id="JU765_v2.g7942.t1"/>
    </source>
</evidence>